<gene>
    <name evidence="11" type="ORF">g.38928</name>
</gene>
<evidence type="ECO:0000313" key="11">
    <source>
        <dbReference type="EMBL" id="JAS33060.1"/>
    </source>
</evidence>
<feature type="topological domain" description="Cytoplasmic" evidence="7">
    <location>
        <begin position="1"/>
        <end position="1018"/>
    </location>
</feature>
<dbReference type="GO" id="GO:0048471">
    <property type="term" value="C:perinuclear region of cytoplasm"/>
    <property type="evidence" value="ECO:0007669"/>
    <property type="project" value="TreeGrafter"/>
</dbReference>
<accession>A0A1B6E550</accession>
<keyword evidence="8" id="KW-0175">Coiled coil</keyword>
<organism evidence="11">
    <name type="scientific">Clastoptera arizonana</name>
    <name type="common">Arizona spittle bug</name>
    <dbReference type="NCBI Taxonomy" id="38151"/>
    <lineage>
        <taxon>Eukaryota</taxon>
        <taxon>Metazoa</taxon>
        <taxon>Ecdysozoa</taxon>
        <taxon>Arthropoda</taxon>
        <taxon>Hexapoda</taxon>
        <taxon>Insecta</taxon>
        <taxon>Pterygota</taxon>
        <taxon>Neoptera</taxon>
        <taxon>Paraneoptera</taxon>
        <taxon>Hemiptera</taxon>
        <taxon>Auchenorrhyncha</taxon>
        <taxon>Cercopoidea</taxon>
        <taxon>Clastopteridae</taxon>
        <taxon>Clastoptera</taxon>
    </lineage>
</organism>
<evidence type="ECO:0000256" key="1">
    <source>
        <dbReference type="ARBA" id="ARBA00004126"/>
    </source>
</evidence>
<keyword evidence="6" id="KW-0539">Nucleus</keyword>
<reference evidence="11" key="1">
    <citation type="submission" date="2015-12" db="EMBL/GenBank/DDBJ databases">
        <title>De novo transcriptome assembly of four potential Pierce s Disease insect vectors from Arizona vineyards.</title>
        <authorList>
            <person name="Tassone E.E."/>
        </authorList>
    </citation>
    <scope>NUCLEOTIDE SEQUENCE</scope>
</reference>
<dbReference type="GO" id="GO:0019894">
    <property type="term" value="F:kinesin binding"/>
    <property type="evidence" value="ECO:0007669"/>
    <property type="project" value="TreeGrafter"/>
</dbReference>
<feature type="compositionally biased region" description="Polar residues" evidence="9">
    <location>
        <begin position="183"/>
        <end position="208"/>
    </location>
</feature>
<evidence type="ECO:0000259" key="10">
    <source>
        <dbReference type="PROSITE" id="PS51049"/>
    </source>
</evidence>
<evidence type="ECO:0000256" key="3">
    <source>
        <dbReference type="ARBA" id="ARBA00022692"/>
    </source>
</evidence>
<feature type="coiled-coil region" evidence="8">
    <location>
        <begin position="700"/>
        <end position="752"/>
    </location>
</feature>
<dbReference type="AlphaFoldDB" id="A0A1B6E550"/>
<dbReference type="GO" id="GO:0031965">
    <property type="term" value="C:nuclear membrane"/>
    <property type="evidence" value="ECO:0007669"/>
    <property type="project" value="UniProtKB-SubCell"/>
</dbReference>
<dbReference type="GO" id="GO:0006997">
    <property type="term" value="P:nucleus organization"/>
    <property type="evidence" value="ECO:0007669"/>
    <property type="project" value="TreeGrafter"/>
</dbReference>
<evidence type="ECO:0000256" key="8">
    <source>
        <dbReference type="SAM" id="Coils"/>
    </source>
</evidence>
<keyword evidence="4" id="KW-1133">Transmembrane helix</keyword>
<feature type="domain" description="KASH" evidence="10">
    <location>
        <begin position="1010"/>
        <end position="1065"/>
    </location>
</feature>
<sequence>EPVVKQPRLSEEGWTDRSTCEDVVDGECLMEVSFCSTNNMVRPESEIEVSRTQSHLSSPYTDSLATSIPDSKSLLNRPVSMQLPSKDNVINDNYPYHNESGFLSRRQSVPPDAVRKLFLDEPSRFTSSDRSAPNCGTYYFRHLDTDSDQDRVMPIPDRKSMEESSDEDDWTYSYGEHGEGTGESPNGNGDTSESASSAVRSIKQAPTRSSKETIQHLVNQAEQMVSSPSHKIAARVFEPLRFNEPGSKSKFYRVREWMKHLKDDDEANIQGVGDSCDASGEYTTEEEERHSSGDFNTTVVNCHHSAEVLHSSEVDGSAVVTESRFPSNPSLKTPEHLKVILRPKKKEGNSIRPWSVSGITQLASACNPQLSQFSISESALHQLAQTPTHGVKTATSVQGMLSSSTTVEETPSQAQEGSGGGYSSNSLRRRKLKLRKRNLGRKSESGSDGLSPHDPSSPMKGTPVRRPLNSGTETEDDEEGSEGKLRSVRRKIISLPAFKLGPDAGTVTVFPGEKLLSGESSFSEQAWDNYQEKYMSEAYSEETADNEEAKRLLEFGDDYRNFLDSQSDCASSLSFGRGTGFHRRRKPWMGATRDSSVIDSDSDLEDLRSLVHRSHSTLVFSEQVCARHLAKGFPQLVRASDIEDILTTSKDHIHCLKVLVEKIDSANLLSAQECDDIRKLVKKWEMLQVKAEDLLQVERKQKLQAEISSLKDEFVNLANRVMSIQFDSMTDREQLELRIQQVKGEMSFLRDRKSQLVKVHRSVNEFMTDTKEPGDALKDGVTDLYQVWNETSQKVGHHLNNLQQLSSAWQQFDLNLSELQLALRGDHETLKQLDSAVQEGSITPDLATSVRDVAKVLSEKPEFSSTVVLDDTTTLILTTPICTEGSLSDSGISDSGSEQDLNERERRLAALRRLARSLESILSPGSQVIADIAKRIEQTEKELRELQQTCRDLVIKTAVCAEATAQGRNVQNINSAIATQPTSQRNLSATRRKKATRSMDPDDPDPDKSSSWIWRVMRTAVPFQMAIVAIFCVACLMEPHCCDTMNNLNFSLVPQLRYIRGPPPV</sequence>
<feature type="coiled-coil region" evidence="8">
    <location>
        <begin position="901"/>
        <end position="956"/>
    </location>
</feature>
<feature type="topological domain" description="Perinuclear space" evidence="7">
    <location>
        <begin position="1040"/>
        <end position="1065"/>
    </location>
</feature>
<evidence type="ECO:0000256" key="7">
    <source>
        <dbReference type="PROSITE-ProRule" id="PRU00385"/>
    </source>
</evidence>
<name>A0A1B6E550_9HEMI</name>
<dbReference type="SMART" id="SM01249">
    <property type="entry name" value="KASH"/>
    <property type="match status" value="1"/>
</dbReference>
<dbReference type="PANTHER" id="PTHR21524:SF5">
    <property type="entry name" value="SPECTRIN REPEAT CONTAINING NUCLEAR ENVELOPE PROTEIN 2"/>
    <property type="match status" value="1"/>
</dbReference>
<dbReference type="PANTHER" id="PTHR21524">
    <property type="entry name" value="SPECTRIN REPEAT CONTAINING NUCLEAR ENVELOPE PROTEIN 2"/>
    <property type="match status" value="1"/>
</dbReference>
<dbReference type="GO" id="GO:0007097">
    <property type="term" value="P:nuclear migration"/>
    <property type="evidence" value="ECO:0007669"/>
    <property type="project" value="TreeGrafter"/>
</dbReference>
<protein>
    <recommendedName>
        <fullName evidence="10">KASH domain-containing protein</fullName>
    </recommendedName>
</protein>
<dbReference type="Pfam" id="PF10541">
    <property type="entry name" value="KASH"/>
    <property type="match status" value="1"/>
</dbReference>
<feature type="compositionally biased region" description="Basic residues" evidence="9">
    <location>
        <begin position="427"/>
        <end position="440"/>
    </location>
</feature>
<proteinExistence type="inferred from homology"/>
<comment type="subcellular location">
    <subcellularLocation>
        <location evidence="1">Nucleus membrane</location>
    </subcellularLocation>
</comment>
<feature type="compositionally biased region" description="Polar residues" evidence="9">
    <location>
        <begin position="975"/>
        <end position="989"/>
    </location>
</feature>
<evidence type="ECO:0000256" key="2">
    <source>
        <dbReference type="ARBA" id="ARBA00008619"/>
    </source>
</evidence>
<feature type="non-terminal residue" evidence="11">
    <location>
        <position position="1"/>
    </location>
</feature>
<feature type="region of interest" description="Disordered" evidence="9">
    <location>
        <begin position="394"/>
        <end position="485"/>
    </location>
</feature>
<dbReference type="EMBL" id="GEDC01004238">
    <property type="protein sequence ID" value="JAS33060.1"/>
    <property type="molecule type" value="Transcribed_RNA"/>
</dbReference>
<comment type="similarity">
    <text evidence="2">Belongs to the nesprin family.</text>
</comment>
<evidence type="ECO:0000256" key="5">
    <source>
        <dbReference type="ARBA" id="ARBA00023136"/>
    </source>
</evidence>
<keyword evidence="5 7" id="KW-0472">Membrane</keyword>
<keyword evidence="3 7" id="KW-0812">Transmembrane</keyword>
<feature type="region of interest" description="Disordered" evidence="9">
    <location>
        <begin position="268"/>
        <end position="292"/>
    </location>
</feature>
<evidence type="ECO:0000256" key="4">
    <source>
        <dbReference type="ARBA" id="ARBA00022989"/>
    </source>
</evidence>
<feature type="compositionally biased region" description="Basic and acidic residues" evidence="9">
    <location>
        <begin position="148"/>
        <end position="162"/>
    </location>
</feature>
<evidence type="ECO:0000256" key="6">
    <source>
        <dbReference type="ARBA" id="ARBA00023242"/>
    </source>
</evidence>
<feature type="compositionally biased region" description="Polar residues" evidence="9">
    <location>
        <begin position="394"/>
        <end position="416"/>
    </location>
</feature>
<dbReference type="InterPro" id="IPR012315">
    <property type="entry name" value="KASH"/>
</dbReference>
<dbReference type="GO" id="GO:0007010">
    <property type="term" value="P:cytoskeleton organization"/>
    <property type="evidence" value="ECO:0007669"/>
    <property type="project" value="TreeGrafter"/>
</dbReference>
<feature type="region of interest" description="Disordered" evidence="9">
    <location>
        <begin position="975"/>
        <end position="1010"/>
    </location>
</feature>
<dbReference type="PROSITE" id="PS51049">
    <property type="entry name" value="KASH"/>
    <property type="match status" value="1"/>
</dbReference>
<feature type="region of interest" description="Disordered" evidence="9">
    <location>
        <begin position="148"/>
        <end position="211"/>
    </location>
</feature>
<evidence type="ECO:0000256" key="9">
    <source>
        <dbReference type="SAM" id="MobiDB-lite"/>
    </source>
</evidence>